<reference evidence="1" key="1">
    <citation type="submission" date="2014-11" db="EMBL/GenBank/DDBJ databases">
        <authorList>
            <person name="Amaro Gonzalez C."/>
        </authorList>
    </citation>
    <scope>NUCLEOTIDE SEQUENCE</scope>
</reference>
<protein>
    <submittedName>
        <fullName evidence="1">Uncharacterized protein</fullName>
    </submittedName>
</protein>
<organism evidence="1">
    <name type="scientific">Anguilla anguilla</name>
    <name type="common">European freshwater eel</name>
    <name type="synonym">Muraena anguilla</name>
    <dbReference type="NCBI Taxonomy" id="7936"/>
    <lineage>
        <taxon>Eukaryota</taxon>
        <taxon>Metazoa</taxon>
        <taxon>Chordata</taxon>
        <taxon>Craniata</taxon>
        <taxon>Vertebrata</taxon>
        <taxon>Euteleostomi</taxon>
        <taxon>Actinopterygii</taxon>
        <taxon>Neopterygii</taxon>
        <taxon>Teleostei</taxon>
        <taxon>Anguilliformes</taxon>
        <taxon>Anguillidae</taxon>
        <taxon>Anguilla</taxon>
    </lineage>
</organism>
<dbReference type="AlphaFoldDB" id="A0A0E9SRS4"/>
<proteinExistence type="predicted"/>
<sequence length="36" mass="4139">MKNNSKVVKLNLIGVFFKLRHYTCVYVCMMCISGVV</sequence>
<reference evidence="1" key="2">
    <citation type="journal article" date="2015" name="Fish Shellfish Immunol.">
        <title>Early steps in the European eel (Anguilla anguilla)-Vibrio vulnificus interaction in the gills: Role of the RtxA13 toxin.</title>
        <authorList>
            <person name="Callol A."/>
            <person name="Pajuelo D."/>
            <person name="Ebbesson L."/>
            <person name="Teles M."/>
            <person name="MacKenzie S."/>
            <person name="Amaro C."/>
        </authorList>
    </citation>
    <scope>NUCLEOTIDE SEQUENCE</scope>
</reference>
<accession>A0A0E9SRS4</accession>
<name>A0A0E9SRS4_ANGAN</name>
<evidence type="ECO:0000313" key="1">
    <source>
        <dbReference type="EMBL" id="JAH43345.1"/>
    </source>
</evidence>
<dbReference type="EMBL" id="GBXM01065232">
    <property type="protein sequence ID" value="JAH43345.1"/>
    <property type="molecule type" value="Transcribed_RNA"/>
</dbReference>